<dbReference type="Gene3D" id="3.30.450.20">
    <property type="entry name" value="PAS domain"/>
    <property type="match status" value="1"/>
</dbReference>
<dbReference type="KEGG" id="bsd:BLASA_0117"/>
<feature type="domain" description="PAC" evidence="4">
    <location>
        <begin position="397"/>
        <end position="448"/>
    </location>
</feature>
<dbReference type="Proteomes" id="UP000007517">
    <property type="component" value="Chromosome"/>
</dbReference>
<dbReference type="GO" id="GO:0006355">
    <property type="term" value="P:regulation of DNA-templated transcription"/>
    <property type="evidence" value="ECO:0007669"/>
    <property type="project" value="InterPro"/>
</dbReference>
<keyword evidence="2" id="KW-1133">Transmembrane helix</keyword>
<dbReference type="eggNOG" id="COG2199">
    <property type="taxonomic scope" value="Bacteria"/>
</dbReference>
<feature type="transmembrane region" description="Helical" evidence="2">
    <location>
        <begin position="133"/>
        <end position="152"/>
    </location>
</feature>
<dbReference type="FunFam" id="3.30.70.270:FF:000001">
    <property type="entry name" value="Diguanylate cyclase domain protein"/>
    <property type="match status" value="1"/>
</dbReference>
<dbReference type="InterPro" id="IPR043128">
    <property type="entry name" value="Rev_trsase/Diguanyl_cyclase"/>
</dbReference>
<keyword evidence="7" id="KW-1185">Reference proteome</keyword>
<evidence type="ECO:0000256" key="2">
    <source>
        <dbReference type="SAM" id="Phobius"/>
    </source>
</evidence>
<dbReference type="PROSITE" id="PS50113">
    <property type="entry name" value="PAC"/>
    <property type="match status" value="1"/>
</dbReference>
<dbReference type="SMART" id="SM00267">
    <property type="entry name" value="GGDEF"/>
    <property type="match status" value="1"/>
</dbReference>
<dbReference type="HOGENOM" id="CLU_437240_0_0_11"/>
<dbReference type="Pfam" id="PF00990">
    <property type="entry name" value="GGDEF"/>
    <property type="match status" value="1"/>
</dbReference>
<dbReference type="InterPro" id="IPR035965">
    <property type="entry name" value="PAS-like_dom_sf"/>
</dbReference>
<dbReference type="AlphaFoldDB" id="H6RK93"/>
<accession>H6RK93</accession>
<protein>
    <submittedName>
        <fullName evidence="6">Putative Diguanylate kinase</fullName>
        <ecNumber evidence="6">2.7.7.65</ecNumber>
    </submittedName>
</protein>
<dbReference type="CDD" id="cd00130">
    <property type="entry name" value="PAS"/>
    <property type="match status" value="1"/>
</dbReference>
<dbReference type="NCBIfam" id="TIGR00254">
    <property type="entry name" value="GGDEF"/>
    <property type="match status" value="1"/>
</dbReference>
<dbReference type="EMBL" id="FO117623">
    <property type="protein sequence ID" value="CCG01116.1"/>
    <property type="molecule type" value="Genomic_DNA"/>
</dbReference>
<keyword evidence="6" id="KW-0418">Kinase</keyword>
<dbReference type="InterPro" id="IPR029787">
    <property type="entry name" value="Nucleotide_cyclase"/>
</dbReference>
<dbReference type="InterPro" id="IPR013767">
    <property type="entry name" value="PAS_fold"/>
</dbReference>
<feature type="transmembrane region" description="Helical" evidence="2">
    <location>
        <begin position="260"/>
        <end position="279"/>
    </location>
</feature>
<dbReference type="SUPFAM" id="SSF55073">
    <property type="entry name" value="Nucleotide cyclase"/>
    <property type="match status" value="1"/>
</dbReference>
<evidence type="ECO:0000313" key="6">
    <source>
        <dbReference type="EMBL" id="CCG01116.1"/>
    </source>
</evidence>
<feature type="transmembrane region" description="Helical" evidence="2">
    <location>
        <begin position="97"/>
        <end position="121"/>
    </location>
</feature>
<reference evidence="6 7" key="1">
    <citation type="journal article" date="2012" name="J. Bacteriol.">
        <title>Genome Sequence of Blastococcus saxobsidens DD2, a Stone-Inhabiting Bacterium.</title>
        <authorList>
            <person name="Chouaia B."/>
            <person name="Crotti E."/>
            <person name="Brusetti L."/>
            <person name="Daffonchio D."/>
            <person name="Essoussi I."/>
            <person name="Nouioui I."/>
            <person name="Sbissi I."/>
            <person name="Ghodhbane-Gtari F."/>
            <person name="Gtari M."/>
            <person name="Vacherie B."/>
            <person name="Barbe V."/>
            <person name="Medigue C."/>
            <person name="Gury J."/>
            <person name="Pujic P."/>
            <person name="Normand P."/>
        </authorList>
    </citation>
    <scope>NUCLEOTIDE SEQUENCE [LARGE SCALE GENOMIC DNA]</scope>
    <source>
        <strain evidence="6 7">DD2</strain>
    </source>
</reference>
<dbReference type="SMART" id="SM00091">
    <property type="entry name" value="PAS"/>
    <property type="match status" value="1"/>
</dbReference>
<keyword evidence="6" id="KW-0548">Nucleotidyltransferase</keyword>
<dbReference type="NCBIfam" id="TIGR00229">
    <property type="entry name" value="sensory_box"/>
    <property type="match status" value="1"/>
</dbReference>
<dbReference type="Gene3D" id="3.30.70.270">
    <property type="match status" value="1"/>
</dbReference>
<keyword evidence="2" id="KW-0812">Transmembrane</keyword>
<dbReference type="EC" id="2.7.7.65" evidence="6"/>
<dbReference type="PROSITE" id="PS50112">
    <property type="entry name" value="PAS"/>
    <property type="match status" value="1"/>
</dbReference>
<name>H6RK93_BLASD</name>
<feature type="transmembrane region" description="Helical" evidence="2">
    <location>
        <begin position="164"/>
        <end position="183"/>
    </location>
</feature>
<dbReference type="CDD" id="cd01949">
    <property type="entry name" value="GGDEF"/>
    <property type="match status" value="1"/>
</dbReference>
<dbReference type="InterPro" id="IPR000160">
    <property type="entry name" value="GGDEF_dom"/>
</dbReference>
<dbReference type="STRING" id="1146883.BLASA_0117"/>
<dbReference type="RefSeq" id="WP_014374033.1">
    <property type="nucleotide sequence ID" value="NC_016943.1"/>
</dbReference>
<feature type="region of interest" description="Disordered" evidence="1">
    <location>
        <begin position="597"/>
        <end position="625"/>
    </location>
</feature>
<evidence type="ECO:0000259" key="5">
    <source>
        <dbReference type="PROSITE" id="PS50887"/>
    </source>
</evidence>
<dbReference type="SUPFAM" id="SSF55785">
    <property type="entry name" value="PYP-like sensor domain (PAS domain)"/>
    <property type="match status" value="1"/>
</dbReference>
<dbReference type="PROSITE" id="PS50887">
    <property type="entry name" value="GGDEF"/>
    <property type="match status" value="1"/>
</dbReference>
<feature type="transmembrane region" description="Helical" evidence="2">
    <location>
        <begin position="285"/>
        <end position="304"/>
    </location>
</feature>
<dbReference type="InterPro" id="IPR000014">
    <property type="entry name" value="PAS"/>
</dbReference>
<evidence type="ECO:0000259" key="4">
    <source>
        <dbReference type="PROSITE" id="PS50113"/>
    </source>
</evidence>
<keyword evidence="6" id="KW-0808">Transferase</keyword>
<evidence type="ECO:0000256" key="1">
    <source>
        <dbReference type="SAM" id="MobiDB-lite"/>
    </source>
</evidence>
<sequence length="625" mass="64461">MTTSATTAPATARAAWLHAALVVLVVAVVVTVVPLGPWRPAAEVVPFLQGLAGVVCALRRHGAPLTLTWRAVGVALLCFAASSAVEAPEMAGVLPDALGAVESVLDVAAYAALVVAAVGVLRAGRRRRDWAALADTATLLLAAGLAVLAVSGDRHGMSTDLVEVGIGTPLLTAVLLLVCVPLAMSRGRRSVSTMAMLVAAVLTVIGYGGRMLVGPLRESPLLDPLPLLAVAAITLATRHPSVAWMGLGPESDQDAASGRVLGLGAALLISPALLLLWSIGHGGVGYVLGAGSSLLTGLALWRLTALNRERERVRAALVASESRMQLLLANAADVIAIIDNTGAISYMSPAAGSLLGRSGSEYIGRAAIELADPRDQARLRAAVAEAGAAGTEVTGFVDTDIRIAHGAGGSRWVEARISGKVDAVGLHGWVVNLREVTDRKLFEQELRRQATTDPLTGLLNRASFNERLAEATAAIDTGSSPAVLFVDIDDFKSVNDTLGHAAGDELLLTVAARLSADVRGGDVVARLGGDEFALLLADADDGRLRDVADRLLAALREPVELAGRTVTVTASIGGALAEPGCTAERLLHDADTAMYAAKRAGKDSRALPGPPRPRSPEPTAAPQPR</sequence>
<dbReference type="GO" id="GO:0016301">
    <property type="term" value="F:kinase activity"/>
    <property type="evidence" value="ECO:0007669"/>
    <property type="project" value="UniProtKB-KW"/>
</dbReference>
<dbReference type="InterPro" id="IPR052155">
    <property type="entry name" value="Biofilm_reg_signaling"/>
</dbReference>
<feature type="transmembrane region" description="Helical" evidence="2">
    <location>
        <begin position="195"/>
        <end position="213"/>
    </location>
</feature>
<evidence type="ECO:0000313" key="7">
    <source>
        <dbReference type="Proteomes" id="UP000007517"/>
    </source>
</evidence>
<dbReference type="PANTHER" id="PTHR44757">
    <property type="entry name" value="DIGUANYLATE CYCLASE DGCP"/>
    <property type="match status" value="1"/>
</dbReference>
<feature type="transmembrane region" description="Helical" evidence="2">
    <location>
        <begin position="15"/>
        <end position="35"/>
    </location>
</feature>
<dbReference type="PANTHER" id="PTHR44757:SF2">
    <property type="entry name" value="BIOFILM ARCHITECTURE MAINTENANCE PROTEIN MBAA"/>
    <property type="match status" value="1"/>
</dbReference>
<gene>
    <name evidence="6" type="ordered locus">BLASA_0117</name>
</gene>
<organism evidence="6 7">
    <name type="scientific">Blastococcus saxobsidens (strain DD2)</name>
    <dbReference type="NCBI Taxonomy" id="1146883"/>
    <lineage>
        <taxon>Bacteria</taxon>
        <taxon>Bacillati</taxon>
        <taxon>Actinomycetota</taxon>
        <taxon>Actinomycetes</taxon>
        <taxon>Geodermatophilales</taxon>
        <taxon>Geodermatophilaceae</taxon>
        <taxon>Blastococcus</taxon>
    </lineage>
</organism>
<feature type="domain" description="PAS" evidence="3">
    <location>
        <begin position="320"/>
        <end position="390"/>
    </location>
</feature>
<evidence type="ECO:0000259" key="3">
    <source>
        <dbReference type="PROSITE" id="PS50112"/>
    </source>
</evidence>
<feature type="domain" description="GGDEF" evidence="5">
    <location>
        <begin position="479"/>
        <end position="610"/>
    </location>
</feature>
<dbReference type="InterPro" id="IPR000700">
    <property type="entry name" value="PAS-assoc_C"/>
</dbReference>
<proteinExistence type="predicted"/>
<reference evidence="7" key="2">
    <citation type="submission" date="2012-02" db="EMBL/GenBank/DDBJ databases">
        <title>Complete genome sequence of Blastococcus saxobsidens strain DD2.</title>
        <authorList>
            <person name="Genoscope."/>
        </authorList>
    </citation>
    <scope>NUCLEOTIDE SEQUENCE [LARGE SCALE GENOMIC DNA]</scope>
    <source>
        <strain evidence="7">DD2</strain>
    </source>
</reference>
<dbReference type="GO" id="GO:0052621">
    <property type="term" value="F:diguanylate cyclase activity"/>
    <property type="evidence" value="ECO:0007669"/>
    <property type="project" value="UniProtKB-EC"/>
</dbReference>
<keyword evidence="2" id="KW-0472">Membrane</keyword>
<dbReference type="OrthoDB" id="8526884at2"/>
<dbReference type="Pfam" id="PF00989">
    <property type="entry name" value="PAS"/>
    <property type="match status" value="1"/>
</dbReference>